<evidence type="ECO:0000256" key="4">
    <source>
        <dbReference type="ARBA" id="ARBA00022892"/>
    </source>
</evidence>
<comment type="similarity">
    <text evidence="2 7">Belongs to the SNAP family.</text>
</comment>
<dbReference type="Pfam" id="PF14938">
    <property type="entry name" value="SNAP"/>
    <property type="match status" value="1"/>
</dbReference>
<evidence type="ECO:0000256" key="3">
    <source>
        <dbReference type="ARBA" id="ARBA00022448"/>
    </source>
</evidence>
<dbReference type="FunCoup" id="A0A1X2HRF5">
    <property type="interactions" value="404"/>
</dbReference>
<keyword evidence="5 7" id="KW-0653">Protein transport</keyword>
<dbReference type="GO" id="GO:0006886">
    <property type="term" value="P:intracellular protein transport"/>
    <property type="evidence" value="ECO:0007669"/>
    <property type="project" value="UniProtKB-UniRule"/>
</dbReference>
<proteinExistence type="inferred from homology"/>
<dbReference type="AlphaFoldDB" id="A0A1X2HRF5"/>
<comment type="caution">
    <text evidence="8">The sequence shown here is derived from an EMBL/GenBank/DDBJ whole genome shotgun (WGS) entry which is preliminary data.</text>
</comment>
<evidence type="ECO:0000256" key="2">
    <source>
        <dbReference type="ARBA" id="ARBA00010050"/>
    </source>
</evidence>
<accession>A0A1X2HRF5</accession>
<keyword evidence="6 7" id="KW-0472">Membrane</keyword>
<dbReference type="PRINTS" id="PR00448">
    <property type="entry name" value="NSFATTACHMNT"/>
</dbReference>
<evidence type="ECO:0000313" key="9">
    <source>
        <dbReference type="Proteomes" id="UP000242180"/>
    </source>
</evidence>
<protein>
    <submittedName>
        <fullName evidence="8">Soluble NSF attachment protein</fullName>
    </submittedName>
</protein>
<evidence type="ECO:0000313" key="8">
    <source>
        <dbReference type="EMBL" id="ORZ02166.1"/>
    </source>
</evidence>
<dbReference type="OrthoDB" id="9984275at2759"/>
<dbReference type="GO" id="GO:0031201">
    <property type="term" value="C:SNARE complex"/>
    <property type="evidence" value="ECO:0007669"/>
    <property type="project" value="TreeGrafter"/>
</dbReference>
<comment type="subcellular location">
    <subcellularLocation>
        <location evidence="1 7">Membrane</location>
        <topology evidence="1 7">Peripheral membrane protein</topology>
    </subcellularLocation>
</comment>
<keyword evidence="3 7" id="KW-0813">Transport</keyword>
<dbReference type="GO" id="GO:0005483">
    <property type="term" value="F:soluble NSF attachment protein activity"/>
    <property type="evidence" value="ECO:0007669"/>
    <property type="project" value="TreeGrafter"/>
</dbReference>
<dbReference type="InterPro" id="IPR000744">
    <property type="entry name" value="NSF_attach"/>
</dbReference>
<dbReference type="FunFam" id="1.25.40.10:FF:000049">
    <property type="entry name" value="Alpha-soluble NSF attachment protein-like"/>
    <property type="match status" value="1"/>
</dbReference>
<dbReference type="Gene3D" id="1.25.40.10">
    <property type="entry name" value="Tetratricopeptide repeat domain"/>
    <property type="match status" value="1"/>
</dbReference>
<dbReference type="Proteomes" id="UP000242180">
    <property type="component" value="Unassembled WGS sequence"/>
</dbReference>
<evidence type="ECO:0000256" key="7">
    <source>
        <dbReference type="RuleBase" id="RU367013"/>
    </source>
</evidence>
<sequence>MSERQAQELLQQADKRLNGWSWFGGGNRQEEAAELFEKAGNTFKLAQRLPEAGDAFTKAADLFKKTPDTNYEASKALENAAKCFKKSNPEAAIGALKDAIAIDKDAANFRNAAKHHQEIAEIYESDIVDLEGALQNWQEAAQLYMADDSQAMVNKCLLKVAYFSAQLEKYELAIEKFEEVATASVDNQLTKWSLKEYFLKAGLCHLCTGDHVRTQRALERYCNMDITFENTREYKFLQSILECIEEDDLEMFTQKVYEFDQMTKLDQWKTSILLKIKKTMLEEPSLT</sequence>
<dbReference type="InterPro" id="IPR011990">
    <property type="entry name" value="TPR-like_helical_dom_sf"/>
</dbReference>
<dbReference type="PANTHER" id="PTHR13768:SF8">
    <property type="entry name" value="ALPHA-SOLUBLE NSF ATTACHMENT PROTEIN"/>
    <property type="match status" value="1"/>
</dbReference>
<dbReference type="GO" id="GO:0005774">
    <property type="term" value="C:vacuolar membrane"/>
    <property type="evidence" value="ECO:0007669"/>
    <property type="project" value="TreeGrafter"/>
</dbReference>
<keyword evidence="4 7" id="KW-0931">ER-Golgi transport</keyword>
<dbReference type="PANTHER" id="PTHR13768">
    <property type="entry name" value="SOLUBLE NSF ATTACHMENT PROTEIN SNAP"/>
    <property type="match status" value="1"/>
</dbReference>
<dbReference type="InParanoid" id="A0A1X2HRF5"/>
<keyword evidence="9" id="KW-1185">Reference proteome</keyword>
<organism evidence="8 9">
    <name type="scientific">Syncephalastrum racemosum</name>
    <name type="common">Filamentous fungus</name>
    <dbReference type="NCBI Taxonomy" id="13706"/>
    <lineage>
        <taxon>Eukaryota</taxon>
        <taxon>Fungi</taxon>
        <taxon>Fungi incertae sedis</taxon>
        <taxon>Mucoromycota</taxon>
        <taxon>Mucoromycotina</taxon>
        <taxon>Mucoromycetes</taxon>
        <taxon>Mucorales</taxon>
        <taxon>Syncephalastraceae</taxon>
        <taxon>Syncephalastrum</taxon>
    </lineage>
</organism>
<evidence type="ECO:0000256" key="6">
    <source>
        <dbReference type="ARBA" id="ARBA00023136"/>
    </source>
</evidence>
<dbReference type="CDD" id="cd15832">
    <property type="entry name" value="SNAP"/>
    <property type="match status" value="1"/>
</dbReference>
<dbReference type="EMBL" id="MCGN01000001">
    <property type="protein sequence ID" value="ORZ02166.1"/>
    <property type="molecule type" value="Genomic_DNA"/>
</dbReference>
<reference evidence="8 9" key="1">
    <citation type="submission" date="2016-07" db="EMBL/GenBank/DDBJ databases">
        <title>Pervasive Adenine N6-methylation of Active Genes in Fungi.</title>
        <authorList>
            <consortium name="DOE Joint Genome Institute"/>
            <person name="Mondo S.J."/>
            <person name="Dannebaum R.O."/>
            <person name="Kuo R.C."/>
            <person name="Labutti K."/>
            <person name="Haridas S."/>
            <person name="Kuo A."/>
            <person name="Salamov A."/>
            <person name="Ahrendt S.R."/>
            <person name="Lipzen A."/>
            <person name="Sullivan W."/>
            <person name="Andreopoulos W.B."/>
            <person name="Clum A."/>
            <person name="Lindquist E."/>
            <person name="Daum C."/>
            <person name="Ramamoorthy G.K."/>
            <person name="Gryganskyi A."/>
            <person name="Culley D."/>
            <person name="Magnuson J.K."/>
            <person name="James T.Y."/>
            <person name="O'Malley M.A."/>
            <person name="Stajich J.E."/>
            <person name="Spatafora J.W."/>
            <person name="Visel A."/>
            <person name="Grigoriev I.V."/>
        </authorList>
    </citation>
    <scope>NUCLEOTIDE SEQUENCE [LARGE SCALE GENOMIC DNA]</scope>
    <source>
        <strain evidence="8 9">NRRL 2496</strain>
    </source>
</reference>
<dbReference type="SUPFAM" id="SSF48452">
    <property type="entry name" value="TPR-like"/>
    <property type="match status" value="1"/>
</dbReference>
<dbReference type="GO" id="GO:0019905">
    <property type="term" value="F:syntaxin binding"/>
    <property type="evidence" value="ECO:0007669"/>
    <property type="project" value="TreeGrafter"/>
</dbReference>
<comment type="function">
    <text evidence="7">Required for vesicular transport between the endoplasmic reticulum and the Golgi apparatus.</text>
</comment>
<gene>
    <name evidence="8" type="ORF">BCR43DRAFT_1168</name>
</gene>
<name>A0A1X2HRF5_SYNRA</name>
<dbReference type="STRING" id="13706.A0A1X2HRF5"/>
<dbReference type="OMA" id="WSVKEYL"/>
<evidence type="ECO:0000256" key="1">
    <source>
        <dbReference type="ARBA" id="ARBA00004170"/>
    </source>
</evidence>
<evidence type="ECO:0000256" key="5">
    <source>
        <dbReference type="ARBA" id="ARBA00022927"/>
    </source>
</evidence>
<dbReference type="GO" id="GO:0035494">
    <property type="term" value="P:SNARE complex disassembly"/>
    <property type="evidence" value="ECO:0007669"/>
    <property type="project" value="TreeGrafter"/>
</dbReference>